<comment type="caution">
    <text evidence="2">The sequence shown here is derived from an EMBL/GenBank/DDBJ whole genome shotgun (WGS) entry which is preliminary data.</text>
</comment>
<accession>A0ABN9R8J4</accession>
<keyword evidence="3" id="KW-1185">Reference proteome</keyword>
<dbReference type="Proteomes" id="UP001189429">
    <property type="component" value="Unassembled WGS sequence"/>
</dbReference>
<feature type="region of interest" description="Disordered" evidence="1">
    <location>
        <begin position="220"/>
        <end position="244"/>
    </location>
</feature>
<feature type="region of interest" description="Disordered" evidence="1">
    <location>
        <begin position="21"/>
        <end position="60"/>
    </location>
</feature>
<evidence type="ECO:0000313" key="2">
    <source>
        <dbReference type="EMBL" id="CAK0815217.1"/>
    </source>
</evidence>
<feature type="compositionally biased region" description="Basic and acidic residues" evidence="1">
    <location>
        <begin position="44"/>
        <end position="60"/>
    </location>
</feature>
<gene>
    <name evidence="2" type="ORF">PCOR1329_LOCUS18577</name>
</gene>
<protein>
    <submittedName>
        <fullName evidence="2">Uncharacterized protein</fullName>
    </submittedName>
</protein>
<dbReference type="EMBL" id="CAUYUJ010005858">
    <property type="protein sequence ID" value="CAK0815217.1"/>
    <property type="molecule type" value="Genomic_DNA"/>
</dbReference>
<name>A0ABN9R8J4_9DINO</name>
<evidence type="ECO:0000313" key="3">
    <source>
        <dbReference type="Proteomes" id="UP001189429"/>
    </source>
</evidence>
<sequence length="351" mass="37039">RNVGAHVDFGKGVEALRQALARPQHAQRGGRCGPRKKQAASQDHIVDDPEAREDAGKEEHQCPFEEDAVLGEFPCSLQPSAAAGHADGVQMDGDTSLGIGEPVVDERKGTRQVVGTPEGQVNDKEGATEVISQAGAAMRVGCLDVRGAEMKATGGPVEVAPLSEDVVRGQTATETEAVRLTEPVVPPPLASGPRWWKQDVGEVSAKVHEDPVMQGRFSSTDVDEEVHGRLGGGGSQGQGSEEAAGDDFACPSILAQMDRSIEAQRRIKASHMDELAKMPALRAQELTVALRCGAAGAADDAKAHLRAAVDQRHQAAARFDGKITLFEQRREALQRAVLGSAARVPAARVAS</sequence>
<organism evidence="2 3">
    <name type="scientific">Prorocentrum cordatum</name>
    <dbReference type="NCBI Taxonomy" id="2364126"/>
    <lineage>
        <taxon>Eukaryota</taxon>
        <taxon>Sar</taxon>
        <taxon>Alveolata</taxon>
        <taxon>Dinophyceae</taxon>
        <taxon>Prorocentrales</taxon>
        <taxon>Prorocentraceae</taxon>
        <taxon>Prorocentrum</taxon>
    </lineage>
</organism>
<feature type="non-terminal residue" evidence="2">
    <location>
        <position position="1"/>
    </location>
</feature>
<evidence type="ECO:0000256" key="1">
    <source>
        <dbReference type="SAM" id="MobiDB-lite"/>
    </source>
</evidence>
<proteinExistence type="predicted"/>
<reference evidence="2" key="1">
    <citation type="submission" date="2023-10" db="EMBL/GenBank/DDBJ databases">
        <authorList>
            <person name="Chen Y."/>
            <person name="Shah S."/>
            <person name="Dougan E. K."/>
            <person name="Thang M."/>
            <person name="Chan C."/>
        </authorList>
    </citation>
    <scope>NUCLEOTIDE SEQUENCE [LARGE SCALE GENOMIC DNA]</scope>
</reference>